<dbReference type="PROSITE" id="PS51352">
    <property type="entry name" value="THIOREDOXIN_2"/>
    <property type="match status" value="1"/>
</dbReference>
<sequence>MSTRTGLRARRRATAAAALVLAGVLSSVLSACSTDTFKGTDPGATDVPGLVMDPTPLPDVELPGINGAATQNLADVTGPTLISVWATWCTPCRKEMPVLGEFAQTHGGVVDVLGINYQDRADGRAENFMHEVGATYPSLQDTDGKIDALAPFPRMKALPFLAVVDAEGRMVGAEFSVITEVSQLETFVEKNLPGVLGATAPVEETE</sequence>
<evidence type="ECO:0000256" key="5">
    <source>
        <dbReference type="ARBA" id="ARBA00023284"/>
    </source>
</evidence>
<keyword evidence="9" id="KW-1185">Reference proteome</keyword>
<dbReference type="PANTHER" id="PTHR42852">
    <property type="entry name" value="THIOL:DISULFIDE INTERCHANGE PROTEIN DSBE"/>
    <property type="match status" value="1"/>
</dbReference>
<evidence type="ECO:0000313" key="9">
    <source>
        <dbReference type="Proteomes" id="UP001596098"/>
    </source>
</evidence>
<comment type="caution">
    <text evidence="8">The sequence shown here is derived from an EMBL/GenBank/DDBJ whole genome shotgun (WGS) entry which is preliminary data.</text>
</comment>
<evidence type="ECO:0000256" key="2">
    <source>
        <dbReference type="ARBA" id="ARBA00022748"/>
    </source>
</evidence>
<gene>
    <name evidence="8" type="ORF">ACFPWU_09485</name>
</gene>
<feature type="chain" id="PRO_5045299373" evidence="6">
    <location>
        <begin position="32"/>
        <end position="206"/>
    </location>
</feature>
<keyword evidence="3" id="KW-0812">Transmembrane</keyword>
<accession>A0ABW1QZT0</accession>
<protein>
    <submittedName>
        <fullName evidence="8">TlpA family protein disulfide reductase</fullName>
    </submittedName>
</protein>
<evidence type="ECO:0000259" key="7">
    <source>
        <dbReference type="PROSITE" id="PS51352"/>
    </source>
</evidence>
<keyword evidence="6" id="KW-0732">Signal</keyword>
<keyword evidence="4" id="KW-1015">Disulfide bond</keyword>
<dbReference type="InterPro" id="IPR013766">
    <property type="entry name" value="Thioredoxin_domain"/>
</dbReference>
<evidence type="ECO:0000256" key="4">
    <source>
        <dbReference type="ARBA" id="ARBA00023157"/>
    </source>
</evidence>
<dbReference type="InterPro" id="IPR017937">
    <property type="entry name" value="Thioredoxin_CS"/>
</dbReference>
<feature type="domain" description="Thioredoxin" evidence="7">
    <location>
        <begin position="51"/>
        <end position="193"/>
    </location>
</feature>
<keyword evidence="2" id="KW-0201">Cytochrome c-type biogenesis</keyword>
<dbReference type="InterPro" id="IPR050553">
    <property type="entry name" value="Thioredoxin_ResA/DsbE_sf"/>
</dbReference>
<comment type="subcellular location">
    <subcellularLocation>
        <location evidence="1">Cell envelope</location>
    </subcellularLocation>
</comment>
<keyword evidence="5" id="KW-0676">Redox-active center</keyword>
<feature type="signal peptide" evidence="6">
    <location>
        <begin position="1"/>
        <end position="31"/>
    </location>
</feature>
<dbReference type="Pfam" id="PF00578">
    <property type="entry name" value="AhpC-TSA"/>
    <property type="match status" value="1"/>
</dbReference>
<organism evidence="8 9">
    <name type="scientific">Nocardioides yefusunii</name>
    <dbReference type="NCBI Taxonomy" id="2500546"/>
    <lineage>
        <taxon>Bacteria</taxon>
        <taxon>Bacillati</taxon>
        <taxon>Actinomycetota</taxon>
        <taxon>Actinomycetes</taxon>
        <taxon>Propionibacteriales</taxon>
        <taxon>Nocardioidaceae</taxon>
        <taxon>Nocardioides</taxon>
    </lineage>
</organism>
<evidence type="ECO:0000256" key="1">
    <source>
        <dbReference type="ARBA" id="ARBA00004196"/>
    </source>
</evidence>
<name>A0ABW1QZT0_9ACTN</name>
<reference evidence="9" key="1">
    <citation type="journal article" date="2019" name="Int. J. Syst. Evol. Microbiol.">
        <title>The Global Catalogue of Microorganisms (GCM) 10K type strain sequencing project: providing services to taxonomists for standard genome sequencing and annotation.</title>
        <authorList>
            <consortium name="The Broad Institute Genomics Platform"/>
            <consortium name="The Broad Institute Genome Sequencing Center for Infectious Disease"/>
            <person name="Wu L."/>
            <person name="Ma J."/>
        </authorList>
    </citation>
    <scope>NUCLEOTIDE SEQUENCE [LARGE SCALE GENOMIC DNA]</scope>
    <source>
        <strain evidence="9">DFY28</strain>
    </source>
</reference>
<dbReference type="EMBL" id="JBHSQI010000005">
    <property type="protein sequence ID" value="MFC6153888.1"/>
    <property type="molecule type" value="Genomic_DNA"/>
</dbReference>
<evidence type="ECO:0000313" key="8">
    <source>
        <dbReference type="EMBL" id="MFC6153888.1"/>
    </source>
</evidence>
<dbReference type="RefSeq" id="WP_128221881.1">
    <property type="nucleotide sequence ID" value="NZ_CP034929.1"/>
</dbReference>
<dbReference type="CDD" id="cd02966">
    <property type="entry name" value="TlpA_like_family"/>
    <property type="match status" value="1"/>
</dbReference>
<proteinExistence type="predicted"/>
<keyword evidence="3" id="KW-0735">Signal-anchor</keyword>
<dbReference type="Proteomes" id="UP001596098">
    <property type="component" value="Unassembled WGS sequence"/>
</dbReference>
<dbReference type="PANTHER" id="PTHR42852:SF6">
    <property type="entry name" value="THIOL:DISULFIDE INTERCHANGE PROTEIN DSBE"/>
    <property type="match status" value="1"/>
</dbReference>
<dbReference type="Gene3D" id="3.40.30.10">
    <property type="entry name" value="Glutaredoxin"/>
    <property type="match status" value="1"/>
</dbReference>
<dbReference type="InterPro" id="IPR036249">
    <property type="entry name" value="Thioredoxin-like_sf"/>
</dbReference>
<evidence type="ECO:0000256" key="3">
    <source>
        <dbReference type="ARBA" id="ARBA00022968"/>
    </source>
</evidence>
<dbReference type="PROSITE" id="PS51257">
    <property type="entry name" value="PROKAR_LIPOPROTEIN"/>
    <property type="match status" value="1"/>
</dbReference>
<evidence type="ECO:0000256" key="6">
    <source>
        <dbReference type="SAM" id="SignalP"/>
    </source>
</evidence>
<dbReference type="SUPFAM" id="SSF52833">
    <property type="entry name" value="Thioredoxin-like"/>
    <property type="match status" value="1"/>
</dbReference>
<dbReference type="InterPro" id="IPR000866">
    <property type="entry name" value="AhpC/TSA"/>
</dbReference>
<dbReference type="PROSITE" id="PS00194">
    <property type="entry name" value="THIOREDOXIN_1"/>
    <property type="match status" value="1"/>
</dbReference>